<accession>A0A3L9Y7L4</accession>
<organism evidence="2 3">
    <name type="scientific">Rhodophyticola porphyridii</name>
    <dbReference type="NCBI Taxonomy" id="1852017"/>
    <lineage>
        <taxon>Bacteria</taxon>
        <taxon>Pseudomonadati</taxon>
        <taxon>Pseudomonadota</taxon>
        <taxon>Alphaproteobacteria</taxon>
        <taxon>Rhodobacterales</taxon>
        <taxon>Roseobacteraceae</taxon>
        <taxon>Rhodophyticola</taxon>
    </lineage>
</organism>
<reference evidence="2 3" key="1">
    <citation type="submission" date="2018-10" db="EMBL/GenBank/DDBJ databases">
        <authorList>
            <person name="Jung H.S."/>
            <person name="Jeon C.O."/>
        </authorList>
    </citation>
    <scope>NUCLEOTIDE SEQUENCE [LARGE SCALE GENOMIC DNA]</scope>
    <source>
        <strain evidence="2 3">MA-7-27</strain>
    </source>
</reference>
<sequence>MTNEKSAADIETEIAQERRALAESLSELTEQFSPEKLVETVTETIKTHGGEVAETLVRGVRENPVAVGLVGAGLAWLVLGGASSAKSKPSPATYDTTTRPTARGFAEDTDPQNFTARVEAADAAIRKDRFAEEDPSTFERARNQVARSAAKMRETLYDGTAELSDVARARVIAARQKAISAQARIEAAASRATAGGQKIFAEHPLLVGAAVAVVGAAAAMTLPRTQIEDEQFGAHRDALLAEAERVWHEEVARARRMGEAALDEAKTMAAEVAEDLPDGEEAVATAENKLRDAGERVVARAKDAAQR</sequence>
<protein>
    <submittedName>
        <fullName evidence="2">DUF3618 domain-containing protein</fullName>
    </submittedName>
</protein>
<proteinExistence type="predicted"/>
<evidence type="ECO:0000313" key="3">
    <source>
        <dbReference type="Proteomes" id="UP000281343"/>
    </source>
</evidence>
<keyword evidence="3" id="KW-1185">Reference proteome</keyword>
<dbReference type="RefSeq" id="WP_121897012.1">
    <property type="nucleotide sequence ID" value="NZ_RCNT01000002.1"/>
</dbReference>
<dbReference type="InterPro" id="IPR022062">
    <property type="entry name" value="DUF3618"/>
</dbReference>
<feature type="region of interest" description="Disordered" evidence="1">
    <location>
        <begin position="84"/>
        <end position="109"/>
    </location>
</feature>
<dbReference type="Proteomes" id="UP000281343">
    <property type="component" value="Unassembled WGS sequence"/>
</dbReference>
<dbReference type="AlphaFoldDB" id="A0A3L9Y7L4"/>
<evidence type="ECO:0000313" key="2">
    <source>
        <dbReference type="EMBL" id="RMA43077.1"/>
    </source>
</evidence>
<name>A0A3L9Y7L4_9RHOB</name>
<gene>
    <name evidence="2" type="ORF">D9R08_05435</name>
</gene>
<evidence type="ECO:0000256" key="1">
    <source>
        <dbReference type="SAM" id="MobiDB-lite"/>
    </source>
</evidence>
<dbReference type="EMBL" id="RCNT01000002">
    <property type="protein sequence ID" value="RMA43077.1"/>
    <property type="molecule type" value="Genomic_DNA"/>
</dbReference>
<comment type="caution">
    <text evidence="2">The sequence shown here is derived from an EMBL/GenBank/DDBJ whole genome shotgun (WGS) entry which is preliminary data.</text>
</comment>
<dbReference type="Pfam" id="PF12277">
    <property type="entry name" value="DUF3618"/>
    <property type="match status" value="1"/>
</dbReference>
<dbReference type="OrthoDB" id="7870133at2"/>